<evidence type="ECO:0000313" key="1">
    <source>
        <dbReference type="EMBL" id="MUV15672.1"/>
    </source>
</evidence>
<reference evidence="1 2" key="1">
    <citation type="submission" date="2019-12" db="EMBL/GenBank/DDBJ databases">
        <authorList>
            <person name="Xu J."/>
        </authorList>
    </citation>
    <scope>NUCLEOTIDE SEQUENCE [LARGE SCALE GENOMIC DNA]</scope>
    <source>
        <strain evidence="1 2">HX-5-24</strain>
    </source>
</reference>
<gene>
    <name evidence="1" type="ORF">GN331_15825</name>
</gene>
<evidence type="ECO:0000313" key="2">
    <source>
        <dbReference type="Proteomes" id="UP000479692"/>
    </source>
</evidence>
<comment type="caution">
    <text evidence="1">The sequence shown here is derived from an EMBL/GenBank/DDBJ whole genome shotgun (WGS) entry which is preliminary data.</text>
</comment>
<dbReference type="RefSeq" id="WP_156643266.1">
    <property type="nucleotide sequence ID" value="NZ_WOXT01000006.1"/>
</dbReference>
<dbReference type="AlphaFoldDB" id="A0A7C9HP40"/>
<dbReference type="Proteomes" id="UP000479692">
    <property type="component" value="Unassembled WGS sequence"/>
</dbReference>
<organism evidence="1 2">
    <name type="scientific">Noviluteimonas gilva</name>
    <dbReference type="NCBI Taxonomy" id="2682097"/>
    <lineage>
        <taxon>Bacteria</taxon>
        <taxon>Pseudomonadati</taxon>
        <taxon>Pseudomonadota</taxon>
        <taxon>Gammaproteobacteria</taxon>
        <taxon>Lysobacterales</taxon>
        <taxon>Lysobacteraceae</taxon>
        <taxon>Noviluteimonas</taxon>
    </lineage>
</organism>
<protein>
    <submittedName>
        <fullName evidence="1">Uncharacterized protein</fullName>
    </submittedName>
</protein>
<sequence length="137" mass="15601">MNEHRATSGEVESFTAAITELFWGSRWADIKSLAQRTWNDCNRSALPWESVEPYVEQKWNEIQASRIGTRRQDDEPEGLLERHDLLFVLERIERGVGLTKDIARVGHLGACFIDASEPPKLTEVGRDILRALRAARA</sequence>
<keyword evidence="2" id="KW-1185">Reference proteome</keyword>
<proteinExistence type="predicted"/>
<dbReference type="EMBL" id="WOXT01000006">
    <property type="protein sequence ID" value="MUV15672.1"/>
    <property type="molecule type" value="Genomic_DNA"/>
</dbReference>
<name>A0A7C9HP40_9GAMM</name>
<accession>A0A7C9HP40</accession>